<dbReference type="Proteomes" id="UP000004659">
    <property type="component" value="Unassembled WGS sequence"/>
</dbReference>
<dbReference type="InterPro" id="IPR029045">
    <property type="entry name" value="ClpP/crotonase-like_dom_sf"/>
</dbReference>
<dbReference type="InterPro" id="IPR001753">
    <property type="entry name" value="Enoyl-CoA_hydra/iso"/>
</dbReference>
<evidence type="ECO:0000256" key="1">
    <source>
        <dbReference type="ARBA" id="ARBA00005254"/>
    </source>
</evidence>
<dbReference type="GO" id="GO:0016829">
    <property type="term" value="F:lyase activity"/>
    <property type="evidence" value="ECO:0007669"/>
    <property type="project" value="UniProtKB-KW"/>
</dbReference>
<dbReference type="CDD" id="cd06558">
    <property type="entry name" value="crotonase-like"/>
    <property type="match status" value="1"/>
</dbReference>
<dbReference type="HOGENOM" id="CLU_009834_7_2_5"/>
<reference evidence="4" key="1">
    <citation type="submission" date="2009-01" db="EMBL/GenBank/DDBJ databases">
        <title>The Genome Sequence of Brucella pinnipedialis M292/94/1.</title>
        <authorList>
            <consortium name="The Broad Institute Genome Sequencing Platform"/>
            <person name="Ward D."/>
            <person name="Young S.K."/>
            <person name="Kodira C.D."/>
            <person name="Zeng Q."/>
            <person name="Koehrsen M."/>
            <person name="Alvarado L."/>
            <person name="Berlin A."/>
            <person name="Borenstein D."/>
            <person name="Chen Z."/>
            <person name="Engels R."/>
            <person name="Freedman E."/>
            <person name="Gellesch M."/>
            <person name="Goldberg J."/>
            <person name="Griggs A."/>
            <person name="Gujja S."/>
            <person name="Heiman D."/>
            <person name="Hepburn T."/>
            <person name="Howarth C."/>
            <person name="Jen D."/>
            <person name="Larson L."/>
            <person name="Lewis B."/>
            <person name="Mehta T."/>
            <person name="Park D."/>
            <person name="Pearson M."/>
            <person name="Roberts A."/>
            <person name="Saif S."/>
            <person name="Shea T."/>
            <person name="Shenoy N."/>
            <person name="Sisk P."/>
            <person name="Stolte C."/>
            <person name="Sykes S."/>
            <person name="Walk T."/>
            <person name="White J."/>
            <person name="Yandava C."/>
            <person name="Whatmore A.M."/>
            <person name="Perrett L.L."/>
            <person name="O'Callaghan D."/>
            <person name="Nusbaum C."/>
            <person name="Galagan J."/>
            <person name="Birren B."/>
        </authorList>
    </citation>
    <scope>NUCLEOTIDE SEQUENCE [LARGE SCALE GENOMIC DNA]</scope>
    <source>
        <strain evidence="4">M292/94/1</strain>
    </source>
</reference>
<sequence length="267" mass="29012">MAGQKGRAMYKFLEIERHDAVGVIALNRPEARNALGMGITIELRKALKEAAADQTLRTLILAGRGGAFSAGADVKEWAAGRTDWPDMNWVEESLRLVQQVHEMPKPVIAMIDGAAVGAGLDMVLACDFRYASEKAKFICSYTNVGYNPDCGGTWLMPRVIGLEAAKRFAYTGELWTAQIAFQNRLVSHVSSSDNLWQDTLAFARQLASGPTVAIAQTKKLLNSAHTRSLSDQQLEEVAAGKVCAQTHDHKEGLAAANERRAPNFIGA</sequence>
<proteinExistence type="inferred from homology"/>
<protein>
    <submittedName>
        <fullName evidence="4">Enoyl-CoA hydratase</fullName>
    </submittedName>
</protein>
<dbReference type="InterPro" id="IPR018376">
    <property type="entry name" value="Enoyl-CoA_hyd/isom_CS"/>
</dbReference>
<accession>A0A0E1WW63</accession>
<dbReference type="AlphaFoldDB" id="A0A0E1WW63"/>
<dbReference type="GO" id="GO:0006635">
    <property type="term" value="P:fatty acid beta-oxidation"/>
    <property type="evidence" value="ECO:0007669"/>
    <property type="project" value="TreeGrafter"/>
</dbReference>
<evidence type="ECO:0000256" key="2">
    <source>
        <dbReference type="ARBA" id="ARBA00023239"/>
    </source>
</evidence>
<evidence type="ECO:0000313" key="4">
    <source>
        <dbReference type="EMBL" id="EEZ29055.1"/>
    </source>
</evidence>
<keyword evidence="2" id="KW-0456">Lyase</keyword>
<comment type="similarity">
    <text evidence="1 3">Belongs to the enoyl-CoA hydratase/isomerase family.</text>
</comment>
<dbReference type="Pfam" id="PF00378">
    <property type="entry name" value="ECH_1"/>
    <property type="match status" value="1"/>
</dbReference>
<dbReference type="PANTHER" id="PTHR11941">
    <property type="entry name" value="ENOYL-COA HYDRATASE-RELATED"/>
    <property type="match status" value="1"/>
</dbReference>
<name>A0A0E1WW63_9HYPH</name>
<dbReference type="SUPFAM" id="SSF52096">
    <property type="entry name" value="ClpP/crotonase"/>
    <property type="match status" value="1"/>
</dbReference>
<dbReference type="PANTHER" id="PTHR11941:SF133">
    <property type="entry name" value="1,2-EPOXYPHENYLACETYL-COA ISOMERASE"/>
    <property type="match status" value="1"/>
</dbReference>
<dbReference type="Gene3D" id="1.10.12.10">
    <property type="entry name" value="Lyase 2-enoyl-coa Hydratase, Chain A, domain 2"/>
    <property type="match status" value="1"/>
</dbReference>
<dbReference type="InterPro" id="IPR014748">
    <property type="entry name" value="Enoyl-CoA_hydra_C"/>
</dbReference>
<dbReference type="EMBL" id="EQ999534">
    <property type="protein sequence ID" value="EEZ29055.1"/>
    <property type="molecule type" value="Genomic_DNA"/>
</dbReference>
<gene>
    <name evidence="4" type="ORF">BALG_02408</name>
</gene>
<dbReference type="Gene3D" id="3.90.226.10">
    <property type="entry name" value="2-enoyl-CoA Hydratase, Chain A, domain 1"/>
    <property type="match status" value="1"/>
</dbReference>
<evidence type="ECO:0000256" key="3">
    <source>
        <dbReference type="RuleBase" id="RU003707"/>
    </source>
</evidence>
<dbReference type="PROSITE" id="PS00166">
    <property type="entry name" value="ENOYL_COA_HYDRATASE"/>
    <property type="match status" value="1"/>
</dbReference>
<organism evidence="4">
    <name type="scientific">Brucella pinnipedialis M292/94/1</name>
    <dbReference type="NCBI Taxonomy" id="520462"/>
    <lineage>
        <taxon>Bacteria</taxon>
        <taxon>Pseudomonadati</taxon>
        <taxon>Pseudomonadota</taxon>
        <taxon>Alphaproteobacteria</taxon>
        <taxon>Hyphomicrobiales</taxon>
        <taxon>Brucellaceae</taxon>
        <taxon>Brucella/Ochrobactrum group</taxon>
        <taxon>Brucella</taxon>
    </lineage>
</organism>